<proteinExistence type="inferred from homology"/>
<evidence type="ECO:0000256" key="1">
    <source>
        <dbReference type="ARBA" id="ARBA00023015"/>
    </source>
</evidence>
<dbReference type="PRINTS" id="PR00046">
    <property type="entry name" value="SIGMA70FCT"/>
</dbReference>
<dbReference type="PANTHER" id="PTHR30603:SF47">
    <property type="entry name" value="RNA POLYMERASE SIGMA FACTOR SIGD, CHLOROPLASTIC"/>
    <property type="match status" value="1"/>
</dbReference>
<evidence type="ECO:0000259" key="7">
    <source>
        <dbReference type="PROSITE" id="PS00716"/>
    </source>
</evidence>
<dbReference type="CDD" id="cd06171">
    <property type="entry name" value="Sigma70_r4"/>
    <property type="match status" value="1"/>
</dbReference>
<dbReference type="InterPro" id="IPR013325">
    <property type="entry name" value="RNA_pol_sigma_r2"/>
</dbReference>
<dbReference type="GO" id="GO:0016987">
    <property type="term" value="F:sigma factor activity"/>
    <property type="evidence" value="ECO:0007669"/>
    <property type="project" value="UniProtKB-KW"/>
</dbReference>
<sequence length="295" mass="32833">MSKQYPNSNNSRGVEATSSALPDAVAAWVKMAQKTPLLTAVEEKELGRRIAKGDEAAYKRMVEANLRLVITMALKQLHQGHNHSLTLADLIQEGNFGLMRAARKFDPALGYRFSTYASFWIRQAMSRAIADQAKMVRVPAHIAELTKTAYRTIATLVQSLGRQPTVEELATKLQVNKETAELVLKNMAETFSLDDEIGDSGDGEDFVDMLRDVDAVVPEEAAETAILREEVRAALDELTEREREVVNMRYGLSGGRAHTLQELGAHFKVSRERVRQIEGQALRKLRKGNLSEAVN</sequence>
<dbReference type="FunCoup" id="A0A2S8SNV6">
    <property type="interactions" value="445"/>
</dbReference>
<dbReference type="InParanoid" id="A0A2S8SNV6"/>
<dbReference type="PROSITE" id="PS00715">
    <property type="entry name" value="SIGMA70_1"/>
    <property type="match status" value="1"/>
</dbReference>
<keyword evidence="2 5" id="KW-0731">Sigma factor</keyword>
<dbReference type="EMBL" id="NIGF01000033">
    <property type="protein sequence ID" value="PQV62470.1"/>
    <property type="molecule type" value="Genomic_DNA"/>
</dbReference>
<dbReference type="AlphaFoldDB" id="A0A2S8SNV6"/>
<name>A0A2S8SNV6_9BACT</name>
<evidence type="ECO:0000256" key="5">
    <source>
        <dbReference type="RuleBase" id="RU362124"/>
    </source>
</evidence>
<dbReference type="RefSeq" id="WP_106381379.1">
    <property type="nucleotide sequence ID" value="NZ_NIGF01000033.1"/>
</dbReference>
<dbReference type="InterPro" id="IPR009042">
    <property type="entry name" value="RNA_pol_sigma70_r1_2"/>
</dbReference>
<dbReference type="NCBIfam" id="TIGR02937">
    <property type="entry name" value="sigma70-ECF"/>
    <property type="match status" value="1"/>
</dbReference>
<evidence type="ECO:0000256" key="3">
    <source>
        <dbReference type="ARBA" id="ARBA00023125"/>
    </source>
</evidence>
<keyword evidence="1 5" id="KW-0805">Transcription regulation</keyword>
<dbReference type="InterPro" id="IPR007624">
    <property type="entry name" value="RNA_pol_sigma70_r3"/>
</dbReference>
<accession>A0A2S8SNV6</accession>
<comment type="similarity">
    <text evidence="5">Belongs to the sigma-70 factor family.</text>
</comment>
<dbReference type="Proteomes" id="UP000237684">
    <property type="component" value="Unassembled WGS sequence"/>
</dbReference>
<keyword evidence="9" id="KW-1185">Reference proteome</keyword>
<dbReference type="Pfam" id="PF04542">
    <property type="entry name" value="Sigma70_r2"/>
    <property type="match status" value="1"/>
</dbReference>
<feature type="domain" description="RNA polymerase sigma-70" evidence="7">
    <location>
        <begin position="259"/>
        <end position="285"/>
    </location>
</feature>
<organism evidence="8 9">
    <name type="scientific">Abditibacterium utsteinense</name>
    <dbReference type="NCBI Taxonomy" id="1960156"/>
    <lineage>
        <taxon>Bacteria</taxon>
        <taxon>Pseudomonadati</taxon>
        <taxon>Abditibacteriota</taxon>
        <taxon>Abditibacteriia</taxon>
        <taxon>Abditibacteriales</taxon>
        <taxon>Abditibacteriaceae</taxon>
        <taxon>Abditibacterium</taxon>
    </lineage>
</organism>
<dbReference type="OrthoDB" id="9809557at2"/>
<comment type="function">
    <text evidence="5">Sigma factors are initiation factors that promote the attachment of RNA polymerase to specific initiation sites and are then released.</text>
</comment>
<dbReference type="InterPro" id="IPR013324">
    <property type="entry name" value="RNA_pol_sigma_r3/r4-like"/>
</dbReference>
<dbReference type="SUPFAM" id="SSF88946">
    <property type="entry name" value="Sigma2 domain of RNA polymerase sigma factors"/>
    <property type="match status" value="1"/>
</dbReference>
<dbReference type="PIRSF" id="PIRSF000770">
    <property type="entry name" value="RNA_pol_sigma-SigE/K"/>
    <property type="match status" value="1"/>
</dbReference>
<dbReference type="InterPro" id="IPR036388">
    <property type="entry name" value="WH-like_DNA-bd_sf"/>
</dbReference>
<dbReference type="InterPro" id="IPR000943">
    <property type="entry name" value="RNA_pol_sigma70"/>
</dbReference>
<dbReference type="Gene3D" id="1.10.10.10">
    <property type="entry name" value="Winged helix-like DNA-binding domain superfamily/Winged helix DNA-binding domain"/>
    <property type="match status" value="2"/>
</dbReference>
<dbReference type="Pfam" id="PF04545">
    <property type="entry name" value="Sigma70_r4"/>
    <property type="match status" value="1"/>
</dbReference>
<feature type="domain" description="RNA polymerase sigma-70" evidence="6">
    <location>
        <begin position="89"/>
        <end position="102"/>
    </location>
</feature>
<dbReference type="Pfam" id="PF00140">
    <property type="entry name" value="Sigma70_r1_2"/>
    <property type="match status" value="1"/>
</dbReference>
<evidence type="ECO:0000259" key="6">
    <source>
        <dbReference type="PROSITE" id="PS00715"/>
    </source>
</evidence>
<dbReference type="SUPFAM" id="SSF88659">
    <property type="entry name" value="Sigma3 and sigma4 domains of RNA polymerase sigma factors"/>
    <property type="match status" value="2"/>
</dbReference>
<evidence type="ECO:0000256" key="4">
    <source>
        <dbReference type="ARBA" id="ARBA00023163"/>
    </source>
</evidence>
<comment type="caution">
    <text evidence="8">The sequence shown here is derived from an EMBL/GenBank/DDBJ whole genome shotgun (WGS) entry which is preliminary data.</text>
</comment>
<evidence type="ECO:0000313" key="9">
    <source>
        <dbReference type="Proteomes" id="UP000237684"/>
    </source>
</evidence>
<dbReference type="GO" id="GO:0006352">
    <property type="term" value="P:DNA-templated transcription initiation"/>
    <property type="evidence" value="ECO:0007669"/>
    <property type="project" value="InterPro"/>
</dbReference>
<evidence type="ECO:0000256" key="2">
    <source>
        <dbReference type="ARBA" id="ARBA00023082"/>
    </source>
</evidence>
<dbReference type="InterPro" id="IPR007630">
    <property type="entry name" value="RNA_pol_sigma70_r4"/>
</dbReference>
<dbReference type="Gene3D" id="1.10.601.10">
    <property type="entry name" value="RNA Polymerase Primary Sigma Factor"/>
    <property type="match status" value="1"/>
</dbReference>
<evidence type="ECO:0000313" key="8">
    <source>
        <dbReference type="EMBL" id="PQV62470.1"/>
    </source>
</evidence>
<keyword evidence="3 5" id="KW-0238">DNA-binding</keyword>
<dbReference type="InterPro" id="IPR050239">
    <property type="entry name" value="Sigma-70_RNA_pol_init_factors"/>
</dbReference>
<dbReference type="Pfam" id="PF04539">
    <property type="entry name" value="Sigma70_r3"/>
    <property type="match status" value="1"/>
</dbReference>
<protein>
    <recommendedName>
        <fullName evidence="5">RNA polymerase sigma factor</fullName>
    </recommendedName>
</protein>
<keyword evidence="4 5" id="KW-0804">Transcription</keyword>
<dbReference type="InterPro" id="IPR007627">
    <property type="entry name" value="RNA_pol_sigma70_r2"/>
</dbReference>
<dbReference type="PANTHER" id="PTHR30603">
    <property type="entry name" value="RNA POLYMERASE SIGMA FACTOR RPO"/>
    <property type="match status" value="1"/>
</dbReference>
<dbReference type="InterPro" id="IPR014284">
    <property type="entry name" value="RNA_pol_sigma-70_dom"/>
</dbReference>
<reference evidence="8 9" key="1">
    <citation type="journal article" date="2018" name="Syst. Appl. Microbiol.">
        <title>Abditibacterium utsteinense sp. nov., the first cultivated member of candidate phylum FBP, isolated from ice-free Antarctic soil samples.</title>
        <authorList>
            <person name="Tahon G."/>
            <person name="Tytgat B."/>
            <person name="Lebbe L."/>
            <person name="Carlier A."/>
            <person name="Willems A."/>
        </authorList>
    </citation>
    <scope>NUCLEOTIDE SEQUENCE [LARGE SCALE GENOMIC DNA]</scope>
    <source>
        <strain evidence="8 9">LMG 29911</strain>
    </source>
</reference>
<dbReference type="PROSITE" id="PS00716">
    <property type="entry name" value="SIGMA70_2"/>
    <property type="match status" value="1"/>
</dbReference>
<gene>
    <name evidence="8" type="ORF">B1R32_13313</name>
</gene>
<dbReference type="GO" id="GO:0003677">
    <property type="term" value="F:DNA binding"/>
    <property type="evidence" value="ECO:0007669"/>
    <property type="project" value="UniProtKB-KW"/>
</dbReference>